<evidence type="ECO:0000313" key="3">
    <source>
        <dbReference type="EMBL" id="QEM82743.1"/>
    </source>
</evidence>
<dbReference type="OrthoDB" id="5795499at2"/>
<sequence>MFKSILVPLDGSEYSRLALNVACKLVSPEGGQIVLLHIPEPLPNEPLLIWGLIAVPMGATQEQRDQAGQKLLDRAIDAARAEGVETITPMLVHGDPRLVILSAAKEKGVEAIVMGSRGLSDIKGLMVGSIAHKVSHSAECHVITVH</sequence>
<dbReference type="RefSeq" id="WP_149285866.1">
    <property type="nucleotide sequence ID" value="NZ_CP038437.2"/>
</dbReference>
<proteinExistence type="inferred from homology"/>
<organism evidence="3 4">
    <name type="scientific">Halomonas binhaiensis</name>
    <dbReference type="NCBI Taxonomy" id="2562282"/>
    <lineage>
        <taxon>Bacteria</taxon>
        <taxon>Pseudomonadati</taxon>
        <taxon>Pseudomonadota</taxon>
        <taxon>Gammaproteobacteria</taxon>
        <taxon>Oceanospirillales</taxon>
        <taxon>Halomonadaceae</taxon>
        <taxon>Halomonas</taxon>
    </lineage>
</organism>
<evidence type="ECO:0000259" key="2">
    <source>
        <dbReference type="Pfam" id="PF00582"/>
    </source>
</evidence>
<dbReference type="KEGG" id="hbh:E4T21_15190"/>
<dbReference type="PANTHER" id="PTHR46268:SF6">
    <property type="entry name" value="UNIVERSAL STRESS PROTEIN UP12"/>
    <property type="match status" value="1"/>
</dbReference>
<dbReference type="PANTHER" id="PTHR46268">
    <property type="entry name" value="STRESS RESPONSE PROTEIN NHAX"/>
    <property type="match status" value="1"/>
</dbReference>
<protein>
    <submittedName>
        <fullName evidence="3">Universal stress protein</fullName>
    </submittedName>
</protein>
<feature type="domain" description="UspA" evidence="2">
    <location>
        <begin position="1"/>
        <end position="146"/>
    </location>
</feature>
<dbReference type="PRINTS" id="PR01438">
    <property type="entry name" value="UNVRSLSTRESS"/>
</dbReference>
<dbReference type="Gene3D" id="3.40.50.620">
    <property type="entry name" value="HUPs"/>
    <property type="match status" value="1"/>
</dbReference>
<comment type="similarity">
    <text evidence="1">Belongs to the universal stress protein A family.</text>
</comment>
<dbReference type="CDD" id="cd23659">
    <property type="entry name" value="USP_At3g01520-like"/>
    <property type="match status" value="1"/>
</dbReference>
<dbReference type="SUPFAM" id="SSF52402">
    <property type="entry name" value="Adenine nucleotide alpha hydrolases-like"/>
    <property type="match status" value="1"/>
</dbReference>
<gene>
    <name evidence="3" type="ORF">E4T21_15190</name>
</gene>
<dbReference type="InterPro" id="IPR006015">
    <property type="entry name" value="Universal_stress_UspA"/>
</dbReference>
<reference evidence="3" key="1">
    <citation type="submission" date="2021-02" db="EMBL/GenBank/DDBJ databases">
        <title>Strain Y2R2, a novel species of the genus Halomonas.</title>
        <authorList>
            <person name="Huang H."/>
        </authorList>
    </citation>
    <scope>NUCLEOTIDE SEQUENCE</scope>
    <source>
        <strain evidence="3">Y2R2</strain>
    </source>
</reference>
<name>A0A5C1NJC8_9GAMM</name>
<accession>A0A5C1NJC8</accession>
<evidence type="ECO:0000313" key="4">
    <source>
        <dbReference type="Proteomes" id="UP000324285"/>
    </source>
</evidence>
<dbReference type="AlphaFoldDB" id="A0A5C1NJC8"/>
<dbReference type="InterPro" id="IPR014729">
    <property type="entry name" value="Rossmann-like_a/b/a_fold"/>
</dbReference>
<keyword evidence="4" id="KW-1185">Reference proteome</keyword>
<dbReference type="Proteomes" id="UP000324285">
    <property type="component" value="Chromosome"/>
</dbReference>
<dbReference type="InterPro" id="IPR006016">
    <property type="entry name" value="UspA"/>
</dbReference>
<dbReference type="EMBL" id="CP038437">
    <property type="protein sequence ID" value="QEM82743.1"/>
    <property type="molecule type" value="Genomic_DNA"/>
</dbReference>
<dbReference type="Pfam" id="PF00582">
    <property type="entry name" value="Usp"/>
    <property type="match status" value="1"/>
</dbReference>
<evidence type="ECO:0000256" key="1">
    <source>
        <dbReference type="ARBA" id="ARBA00008791"/>
    </source>
</evidence>